<accession>A0A368ZAS5</accession>
<sequence>MLTQSETNLDDLLDLETGVPIPGTMTEAEIATFLGIGTSRVRTLARDGHLVKVSRGRFDVRASLAAYLSRLRDGAVKAGPVTDEMKAAKLRQTEAAAQKIEIQNAAARGELMPASAVASEWAGILRTVRAGLLAVPSRVSARLGHLSAHDLSEMDLEIRAVLAELAGGEDAAS</sequence>
<dbReference type="OrthoDB" id="7867235at2"/>
<gene>
    <name evidence="1" type="ORF">DFP89_1018</name>
</gene>
<name>A0A368ZAS5_9RHOB</name>
<dbReference type="Proteomes" id="UP000253345">
    <property type="component" value="Unassembled WGS sequence"/>
</dbReference>
<organism evidence="1 2">
    <name type="scientific">Paracoccus lutimaris</name>
    <dbReference type="NCBI Taxonomy" id="1490030"/>
    <lineage>
        <taxon>Bacteria</taxon>
        <taxon>Pseudomonadati</taxon>
        <taxon>Pseudomonadota</taxon>
        <taxon>Alphaproteobacteria</taxon>
        <taxon>Rhodobacterales</taxon>
        <taxon>Paracoccaceae</taxon>
        <taxon>Paracoccus</taxon>
    </lineage>
</organism>
<comment type="caution">
    <text evidence="1">The sequence shown here is derived from an EMBL/GenBank/DDBJ whole genome shotgun (WGS) entry which is preliminary data.</text>
</comment>
<protein>
    <submittedName>
        <fullName evidence="1">Phage terminase Nu1 subunit (DNA packaging protein)</fullName>
    </submittedName>
</protein>
<dbReference type="EMBL" id="QPJL01000001">
    <property type="protein sequence ID" value="RCW88576.1"/>
    <property type="molecule type" value="Genomic_DNA"/>
</dbReference>
<evidence type="ECO:0000313" key="1">
    <source>
        <dbReference type="EMBL" id="RCW88576.1"/>
    </source>
</evidence>
<keyword evidence="2" id="KW-1185">Reference proteome</keyword>
<dbReference type="AlphaFoldDB" id="A0A368ZAS5"/>
<proteinExistence type="predicted"/>
<evidence type="ECO:0000313" key="2">
    <source>
        <dbReference type="Proteomes" id="UP000253345"/>
    </source>
</evidence>
<dbReference type="RefSeq" id="WP_114347338.1">
    <property type="nucleotide sequence ID" value="NZ_QPJL01000001.1"/>
</dbReference>
<reference evidence="1 2" key="1">
    <citation type="submission" date="2018-07" db="EMBL/GenBank/DDBJ databases">
        <title>Genomic Encyclopedia of Type Strains, Phase III (KMG-III): the genomes of soil and plant-associated and newly described type strains.</title>
        <authorList>
            <person name="Whitman W."/>
        </authorList>
    </citation>
    <scope>NUCLEOTIDE SEQUENCE [LARGE SCALE GENOMIC DNA]</scope>
    <source>
        <strain evidence="1 2">CECT 8525</strain>
    </source>
</reference>